<evidence type="ECO:0000313" key="1">
    <source>
        <dbReference type="EMBL" id="DAF90688.1"/>
    </source>
</evidence>
<dbReference type="Gene3D" id="1.10.246.30">
    <property type="match status" value="1"/>
</dbReference>
<dbReference type="Gene3D" id="2.40.500.10">
    <property type="entry name" value="Upper collar protein gp10 (connector protein)"/>
    <property type="match status" value="2"/>
</dbReference>
<dbReference type="InterPro" id="IPR008016">
    <property type="entry name" value="Gp10"/>
</dbReference>
<organism evidence="1">
    <name type="scientific">Podoviridae sp. ctdxt3</name>
    <dbReference type="NCBI Taxonomy" id="2825263"/>
    <lineage>
        <taxon>Viruses</taxon>
        <taxon>Duplodnaviria</taxon>
        <taxon>Heunggongvirae</taxon>
        <taxon>Uroviricota</taxon>
        <taxon>Caudoviricetes</taxon>
    </lineage>
</organism>
<protein>
    <submittedName>
        <fullName evidence="1">Upper collar protein</fullName>
    </submittedName>
</protein>
<name>A0A8S5U897_9CAUD</name>
<sequence length="343" mass="38706">MPTNLNMNFNPAGPVNLGFGPTPGSMSASDIEDTAWTTAEMNAKTQRFWRNYMTTLALEQFEWVNLPQEVDPRFIEMTLLYQGWGCFFEKAPGVLAFAGGAQTDMLDMYYNPQEVQLIAGNGIEVWDRRCDDVVKVAPDGTPYVEVANAAYCFDNVLRYPMMDYIDLYSRRLAHIDRTIDENVLAQLTPWVLTCSEEARTDTVNYFKQLVGHEPAIIQNEGFSFSAQAGVLNTQAPFIADKLHDLKIDLIADIMNCLGTDSMSGEKRERMIQGEMDSNNEQIALSRHSRLDARRQAAERANELFGTDIKVEWKINRRADNEVALDDFNTQGGDAADESFAYLE</sequence>
<dbReference type="SUPFAM" id="SSF56826">
    <property type="entry name" value="Upper collar protein gp10 (connector protein)"/>
    <property type="match status" value="1"/>
</dbReference>
<dbReference type="EMBL" id="BK016035">
    <property type="protein sequence ID" value="DAF90688.1"/>
    <property type="molecule type" value="Genomic_DNA"/>
</dbReference>
<dbReference type="Pfam" id="PF05352">
    <property type="entry name" value="Phage_connector"/>
    <property type="match status" value="1"/>
</dbReference>
<accession>A0A8S5U897</accession>
<dbReference type="InterPro" id="IPR036199">
    <property type="entry name" value="Gp10_sf"/>
</dbReference>
<proteinExistence type="predicted"/>
<reference evidence="1" key="1">
    <citation type="journal article" date="2021" name="Proc. Natl. Acad. Sci. U.S.A.">
        <title>A Catalog of Tens of Thousands of Viruses from Human Metagenomes Reveals Hidden Associations with Chronic Diseases.</title>
        <authorList>
            <person name="Tisza M.J."/>
            <person name="Buck C.B."/>
        </authorList>
    </citation>
    <scope>NUCLEOTIDE SEQUENCE</scope>
    <source>
        <strain evidence="1">Ctdxt3</strain>
    </source>
</reference>